<proteinExistence type="evidence at transcript level"/>
<dbReference type="InterPro" id="IPR010987">
    <property type="entry name" value="Glutathione-S-Trfase_C-like"/>
</dbReference>
<dbReference type="PANTHER" id="PTHR43969:SF2">
    <property type="entry name" value="GLUTATHIONE S TRANSFERASE D11, ISOFORM B"/>
    <property type="match status" value="1"/>
</dbReference>
<dbReference type="PROSITE" id="PS50405">
    <property type="entry name" value="GST_CTER"/>
    <property type="match status" value="1"/>
</dbReference>
<dbReference type="InterPro" id="IPR040079">
    <property type="entry name" value="Glutathione_S-Trfase"/>
</dbReference>
<dbReference type="CDD" id="cd03177">
    <property type="entry name" value="GST_C_Delta_Epsilon"/>
    <property type="match status" value="1"/>
</dbReference>
<dbReference type="FunFam" id="3.40.30.10:FF:000034">
    <property type="entry name" value="glutathione S-transferase 1"/>
    <property type="match status" value="1"/>
</dbReference>
<dbReference type="InterPro" id="IPR004045">
    <property type="entry name" value="Glutathione_S-Trfase_N"/>
</dbReference>
<dbReference type="Gene3D" id="1.20.1050.10">
    <property type="match status" value="1"/>
</dbReference>
<dbReference type="EMBL" id="KF516606">
    <property type="protein sequence ID" value="AII16510.1"/>
    <property type="molecule type" value="mRNA"/>
</dbReference>
<protein>
    <submittedName>
        <fullName evidence="4">Glutathione S-transferase delta-epsilon 2</fullName>
    </submittedName>
</protein>
<feature type="domain" description="GST C-terminal" evidence="3">
    <location>
        <begin position="88"/>
        <end position="221"/>
    </location>
</feature>
<evidence type="ECO:0000259" key="2">
    <source>
        <dbReference type="PROSITE" id="PS50404"/>
    </source>
</evidence>
<reference evidence="4" key="1">
    <citation type="submission" date="2013-08" db="EMBL/GenBank/DDBJ databases">
        <title>Paracyclopina nana immune related genes.</title>
        <authorList>
            <person name="Kim B.-M."/>
            <person name="Rhee J.-S."/>
            <person name="Lee J.-S."/>
        </authorList>
    </citation>
    <scope>NUCLEOTIDE SEQUENCE</scope>
</reference>
<dbReference type="SUPFAM" id="SSF52833">
    <property type="entry name" value="Thioredoxin-like"/>
    <property type="match status" value="1"/>
</dbReference>
<dbReference type="PANTHER" id="PTHR43969">
    <property type="entry name" value="GLUTATHIONE S TRANSFERASE D10, ISOFORM A-RELATED"/>
    <property type="match status" value="1"/>
</dbReference>
<dbReference type="GO" id="GO:0006749">
    <property type="term" value="P:glutathione metabolic process"/>
    <property type="evidence" value="ECO:0007669"/>
    <property type="project" value="TreeGrafter"/>
</dbReference>
<dbReference type="SFLD" id="SFLDS00019">
    <property type="entry name" value="Glutathione_Transferase_(cytos"/>
    <property type="match status" value="1"/>
</dbReference>
<dbReference type="InterPro" id="IPR036282">
    <property type="entry name" value="Glutathione-S-Trfase_C_sf"/>
</dbReference>
<sequence length="221" mass="24479">MTIEIYGMNASAPCRILYLTCEALGLEYEEKAVDMMSGGNRTPEYLKMNPQHTIPTLKDGDFVVNESRAGAAYLVAKYGKDDKLYPKTAEEKAIVDQRLYFDMGTFYKAFGDCVYPKMFGGAAIGDDKFERFKEVMGWVNDFIKPTGYVAGTDHYTLADICFAATYGTIAATENFDLTPYSETAAWYEKIKGEIPNFEKANGSGAAAFGGWYKMATAPKAE</sequence>
<dbReference type="Gene3D" id="3.40.30.10">
    <property type="entry name" value="Glutaredoxin"/>
    <property type="match status" value="1"/>
</dbReference>
<dbReference type="AlphaFoldDB" id="A0A076FFN6"/>
<accession>A0A076FFN6</accession>
<dbReference type="FunFam" id="1.20.1050.10:FF:000007">
    <property type="entry name" value="Glutathione S-transferase 1-1"/>
    <property type="match status" value="1"/>
</dbReference>
<feature type="domain" description="GST N-terminal" evidence="2">
    <location>
        <begin position="1"/>
        <end position="82"/>
    </location>
</feature>
<dbReference type="InterPro" id="IPR036249">
    <property type="entry name" value="Thioredoxin-like_sf"/>
</dbReference>
<dbReference type="SFLD" id="SFLDG01153">
    <property type="entry name" value="Main.4:_Theta-like"/>
    <property type="match status" value="1"/>
</dbReference>
<dbReference type="GO" id="GO:0004364">
    <property type="term" value="F:glutathione transferase activity"/>
    <property type="evidence" value="ECO:0007669"/>
    <property type="project" value="TreeGrafter"/>
</dbReference>
<evidence type="ECO:0000313" key="4">
    <source>
        <dbReference type="EMBL" id="AII16510.1"/>
    </source>
</evidence>
<dbReference type="PROSITE" id="PS50404">
    <property type="entry name" value="GST_NTER"/>
    <property type="match status" value="1"/>
</dbReference>
<feature type="non-terminal residue" evidence="4">
    <location>
        <position position="221"/>
    </location>
</feature>
<evidence type="ECO:0000256" key="1">
    <source>
        <dbReference type="ARBA" id="ARBA00011738"/>
    </source>
</evidence>
<comment type="subunit">
    <text evidence="1">Homodimer.</text>
</comment>
<name>A0A076FFN6_PARNA</name>
<dbReference type="SFLD" id="SFLDG00358">
    <property type="entry name" value="Main_(cytGST)"/>
    <property type="match status" value="1"/>
</dbReference>
<dbReference type="SUPFAM" id="SSF47616">
    <property type="entry name" value="GST C-terminal domain-like"/>
    <property type="match status" value="1"/>
</dbReference>
<keyword evidence="4" id="KW-0808">Transferase</keyword>
<dbReference type="Pfam" id="PF02798">
    <property type="entry name" value="GST_N"/>
    <property type="match status" value="1"/>
</dbReference>
<evidence type="ECO:0000259" key="3">
    <source>
        <dbReference type="PROSITE" id="PS50405"/>
    </source>
</evidence>
<organism evidence="4">
    <name type="scientific">Paracyclopina nana</name>
    <name type="common">Marine copepod</name>
    <dbReference type="NCBI Taxonomy" id="565004"/>
    <lineage>
        <taxon>Eukaryota</taxon>
        <taxon>Metazoa</taxon>
        <taxon>Ecdysozoa</taxon>
        <taxon>Arthropoda</taxon>
        <taxon>Crustacea</taxon>
        <taxon>Multicrustacea</taxon>
        <taxon>Hexanauplia</taxon>
        <taxon>Copepoda</taxon>
        <taxon>Cyclopoida</taxon>
        <taxon>Cyclopettidae</taxon>
        <taxon>Paracyclopina</taxon>
    </lineage>
</organism>